<organism evidence="8 9">
    <name type="scientific">Leifsonia aquatica</name>
    <name type="common">Corynebacterium aquaticum</name>
    <dbReference type="NCBI Taxonomy" id="144185"/>
    <lineage>
        <taxon>Bacteria</taxon>
        <taxon>Bacillati</taxon>
        <taxon>Actinomycetota</taxon>
        <taxon>Actinomycetes</taxon>
        <taxon>Micrococcales</taxon>
        <taxon>Microbacteriaceae</taxon>
        <taxon>Leifsonia</taxon>
    </lineage>
</organism>
<feature type="transmembrane region" description="Helical" evidence="6">
    <location>
        <begin position="67"/>
        <end position="90"/>
    </location>
</feature>
<keyword evidence="3 6" id="KW-0812">Transmembrane</keyword>
<dbReference type="RefSeq" id="WP_021763996.1">
    <property type="nucleotide sequence ID" value="NZ_JACHVP010000004.1"/>
</dbReference>
<dbReference type="InterPro" id="IPR023845">
    <property type="entry name" value="DUF3817_TM"/>
</dbReference>
<evidence type="ECO:0000256" key="1">
    <source>
        <dbReference type="ARBA" id="ARBA00004651"/>
    </source>
</evidence>
<keyword evidence="4 6" id="KW-1133">Transmembrane helix</keyword>
<reference evidence="8 9" key="1">
    <citation type="submission" date="2020-08" db="EMBL/GenBank/DDBJ databases">
        <title>Sequencing the genomes of 1000 actinobacteria strains.</title>
        <authorList>
            <person name="Klenk H.-P."/>
        </authorList>
    </citation>
    <scope>NUCLEOTIDE SEQUENCE [LARGE SCALE GENOMIC DNA]</scope>
    <source>
        <strain evidence="8 9">DSM 20146</strain>
    </source>
</reference>
<accession>A0A7W4UYR3</accession>
<dbReference type="NCBIfam" id="TIGR03954">
    <property type="entry name" value="integ_memb_HG"/>
    <property type="match status" value="1"/>
</dbReference>
<evidence type="ECO:0000256" key="2">
    <source>
        <dbReference type="ARBA" id="ARBA00022475"/>
    </source>
</evidence>
<name>A0A7W4UYR3_LEIAQ</name>
<dbReference type="AlphaFoldDB" id="A0A7W4UYR3"/>
<feature type="domain" description="DUF3817" evidence="7">
    <location>
        <begin position="6"/>
        <end position="92"/>
    </location>
</feature>
<dbReference type="GO" id="GO:0005886">
    <property type="term" value="C:plasma membrane"/>
    <property type="evidence" value="ECO:0007669"/>
    <property type="project" value="UniProtKB-SubCell"/>
</dbReference>
<comment type="subcellular location">
    <subcellularLocation>
        <location evidence="1">Cell membrane</location>
        <topology evidence="1">Multi-pass membrane protein</topology>
    </subcellularLocation>
</comment>
<feature type="transmembrane region" description="Helical" evidence="6">
    <location>
        <begin position="6"/>
        <end position="27"/>
    </location>
</feature>
<keyword evidence="2" id="KW-1003">Cell membrane</keyword>
<keyword evidence="5 6" id="KW-0472">Membrane</keyword>
<evidence type="ECO:0000313" key="9">
    <source>
        <dbReference type="Proteomes" id="UP000538196"/>
    </source>
</evidence>
<keyword evidence="9" id="KW-1185">Reference proteome</keyword>
<evidence type="ECO:0000256" key="4">
    <source>
        <dbReference type="ARBA" id="ARBA00022989"/>
    </source>
</evidence>
<dbReference type="PANTHER" id="PTHR40077">
    <property type="entry name" value="MEMBRANE PROTEIN-RELATED"/>
    <property type="match status" value="1"/>
</dbReference>
<evidence type="ECO:0000259" key="7">
    <source>
        <dbReference type="Pfam" id="PF12823"/>
    </source>
</evidence>
<feature type="transmembrane region" description="Helical" evidence="6">
    <location>
        <begin position="125"/>
        <end position="146"/>
    </location>
</feature>
<evidence type="ECO:0000256" key="5">
    <source>
        <dbReference type="ARBA" id="ARBA00023136"/>
    </source>
</evidence>
<evidence type="ECO:0000256" key="6">
    <source>
        <dbReference type="SAM" id="Phobius"/>
    </source>
</evidence>
<dbReference type="EMBL" id="JACHVP010000004">
    <property type="protein sequence ID" value="MBB2968744.1"/>
    <property type="molecule type" value="Genomic_DNA"/>
</dbReference>
<dbReference type="Pfam" id="PF12823">
    <property type="entry name" value="DUF3817"/>
    <property type="match status" value="1"/>
</dbReference>
<sequence>MTPRLLYRILAVAEAITWTLLIAGMVLKYAVGVGDWPVAVAGPIHGFVFIAYAITAALIGVNQRWRLPLIVLAVATAVVPYATVPFDLWADRTGRLDGRWRTTATDDPRDHTGFGRLFRWMLTHVAVLATSLAVLAVAIMAALLVLGPPKLS</sequence>
<gene>
    <name evidence="8" type="ORF">FHX33_003520</name>
</gene>
<proteinExistence type="predicted"/>
<comment type="caution">
    <text evidence="8">The sequence shown here is derived from an EMBL/GenBank/DDBJ whole genome shotgun (WGS) entry which is preliminary data.</text>
</comment>
<feature type="transmembrane region" description="Helical" evidence="6">
    <location>
        <begin position="39"/>
        <end position="61"/>
    </location>
</feature>
<dbReference type="PANTHER" id="PTHR40077:SF1">
    <property type="entry name" value="MEMBRANE PROTEIN"/>
    <property type="match status" value="1"/>
</dbReference>
<evidence type="ECO:0000313" key="8">
    <source>
        <dbReference type="EMBL" id="MBB2968744.1"/>
    </source>
</evidence>
<dbReference type="Proteomes" id="UP000538196">
    <property type="component" value="Unassembled WGS sequence"/>
</dbReference>
<evidence type="ECO:0000256" key="3">
    <source>
        <dbReference type="ARBA" id="ARBA00022692"/>
    </source>
</evidence>
<protein>
    <submittedName>
        <fullName evidence="8">Integral membrane protein</fullName>
    </submittedName>
</protein>